<dbReference type="GeneID" id="19264089"/>
<dbReference type="GO" id="GO:0016791">
    <property type="term" value="F:phosphatase activity"/>
    <property type="evidence" value="ECO:0007669"/>
    <property type="project" value="UniProtKB-ARBA"/>
</dbReference>
<keyword evidence="6" id="KW-1185">Reference proteome</keyword>
<feature type="chain" id="PRO_5003236418" evidence="3">
    <location>
        <begin position="27"/>
        <end position="426"/>
    </location>
</feature>
<dbReference type="HOGENOM" id="CLU_659025_0_0_1"/>
<name>E9FC04_METRA</name>
<accession>E9FC04</accession>
<comment type="caution">
    <text evidence="5">The sequence shown here is derived from an EMBL/GenBank/DDBJ whole genome shotgun (WGS) entry which is preliminary data.</text>
</comment>
<feature type="region of interest" description="Disordered" evidence="2">
    <location>
        <begin position="281"/>
        <end position="426"/>
    </location>
</feature>
<dbReference type="EMBL" id="ADNJ02000008">
    <property type="protein sequence ID" value="EFY94775.1"/>
    <property type="molecule type" value="Genomic_DNA"/>
</dbReference>
<dbReference type="InterPro" id="IPR016130">
    <property type="entry name" value="Tyr_Pase_AS"/>
</dbReference>
<evidence type="ECO:0000313" key="6">
    <source>
        <dbReference type="Proteomes" id="UP000002498"/>
    </source>
</evidence>
<dbReference type="PRINTS" id="PR01217">
    <property type="entry name" value="PRICHEXTENSN"/>
</dbReference>
<dbReference type="AlphaFoldDB" id="E9FC04"/>
<sequence length="426" mass="45650">MALARLAIISLSCVLFLLFYSSTCVAIPVPPGTNIGNRQTWPGTGHTTPPGKGLSTRAPDEDNTTPAPVQDNTTPAPVQDNTTPAPVQDNTTPAPELDTAAAIKGGLKEFAKVAGLAPDEILFRSSAPNYKNNDKDQKITPETIAAFKEYGITHVINVNREAESQEYKDALKAAGIKYTPIPVKDYSAPTQKDFEKAWDSFKENKPAGTLVHCGFGHGRTGTVVTSIQMRSEHERGILRKWGPADYRKNHVEHETVLKQSTGQDESLEKLQTILKKEADCYPITQSPGPAPADGDDDAGIIPPPTHPSAKPKPKPNTSNDGQGADDDDDEVIVPPPTHPSAKPKPKPNTSNDGQGADDDDVDEVIVPPPTHPSVKPKPKPSTPNGGQRPDDAGEDDDSDGTGTKPKPTKPKPTKPKSGRTRRHFDA</sequence>
<dbReference type="Pfam" id="PF22784">
    <property type="entry name" value="PTP-SAK"/>
    <property type="match status" value="1"/>
</dbReference>
<dbReference type="PROSITE" id="PS50056">
    <property type="entry name" value="TYR_PHOSPHATASE_2"/>
    <property type="match status" value="1"/>
</dbReference>
<dbReference type="PROSITE" id="PS00383">
    <property type="entry name" value="TYR_PHOSPHATASE_1"/>
    <property type="match status" value="1"/>
</dbReference>
<feature type="compositionally biased region" description="Low complexity" evidence="2">
    <location>
        <begin position="42"/>
        <end position="51"/>
    </location>
</feature>
<feature type="domain" description="Tyrosine specific protein phosphatases" evidence="4">
    <location>
        <begin position="192"/>
        <end position="224"/>
    </location>
</feature>
<gene>
    <name evidence="5" type="ORF">MAA_09803</name>
</gene>
<reference evidence="5 6" key="2">
    <citation type="journal article" date="2014" name="Proc. Natl. Acad. Sci. U.S.A.">
        <title>Trajectory and genomic determinants of fungal-pathogen speciation and host adaptation.</title>
        <authorList>
            <person name="Hu X."/>
            <person name="Xiao G."/>
            <person name="Zheng P."/>
            <person name="Shang Y."/>
            <person name="Su Y."/>
            <person name="Zhang X."/>
            <person name="Liu X."/>
            <person name="Zhan S."/>
            <person name="St Leger R.J."/>
            <person name="Wang C."/>
        </authorList>
    </citation>
    <scope>GENOME REANNOTATION</scope>
    <source>
        <strain evidence="6">ARSEF 23 / ATCC MYA-3075</strain>
    </source>
</reference>
<dbReference type="RefSeq" id="XP_007825992.1">
    <property type="nucleotide sequence ID" value="XM_007827801.1"/>
</dbReference>
<protein>
    <submittedName>
        <fullName evidence="5">Protein-tyrosine phosphatase, active site protein</fullName>
    </submittedName>
</protein>
<dbReference type="InterPro" id="IPR029021">
    <property type="entry name" value="Prot-tyrosine_phosphatase-like"/>
</dbReference>
<dbReference type="SUPFAM" id="SSF52799">
    <property type="entry name" value="(Phosphotyrosine protein) phosphatases II"/>
    <property type="match status" value="1"/>
</dbReference>
<feature type="signal peptide" evidence="3">
    <location>
        <begin position="1"/>
        <end position="26"/>
    </location>
</feature>
<organism evidence="5 6">
    <name type="scientific">Metarhizium robertsii (strain ARSEF 23 / ATCC MYA-3075)</name>
    <name type="common">Metarhizium anisopliae (strain ARSEF 23)</name>
    <dbReference type="NCBI Taxonomy" id="655844"/>
    <lineage>
        <taxon>Eukaryota</taxon>
        <taxon>Fungi</taxon>
        <taxon>Dikarya</taxon>
        <taxon>Ascomycota</taxon>
        <taxon>Pezizomycotina</taxon>
        <taxon>Sordariomycetes</taxon>
        <taxon>Hypocreomycetidae</taxon>
        <taxon>Hypocreales</taxon>
        <taxon>Clavicipitaceae</taxon>
        <taxon>Metarhizium</taxon>
    </lineage>
</organism>
<dbReference type="Gene3D" id="3.90.190.10">
    <property type="entry name" value="Protein tyrosine phosphatase superfamily"/>
    <property type="match status" value="1"/>
</dbReference>
<evidence type="ECO:0000313" key="5">
    <source>
        <dbReference type="EMBL" id="EFY94775.1"/>
    </source>
</evidence>
<proteinExistence type="predicted"/>
<reference evidence="5 6" key="1">
    <citation type="journal article" date="2011" name="PLoS Genet.">
        <title>Genome sequencing and comparative transcriptomics of the model entomopathogenic fungi Metarhizium anisopliae and M. acridum.</title>
        <authorList>
            <person name="Gao Q."/>
            <person name="Jin K."/>
            <person name="Ying S.H."/>
            <person name="Zhang Y."/>
            <person name="Xiao G."/>
            <person name="Shang Y."/>
            <person name="Duan Z."/>
            <person name="Hu X."/>
            <person name="Xie X.Q."/>
            <person name="Zhou G."/>
            <person name="Peng G."/>
            <person name="Luo Z."/>
            <person name="Huang W."/>
            <person name="Wang B."/>
            <person name="Fang W."/>
            <person name="Wang S."/>
            <person name="Zhong Y."/>
            <person name="Ma L.J."/>
            <person name="St Leger R.J."/>
            <person name="Zhao G.P."/>
            <person name="Pei Y."/>
            <person name="Feng M.G."/>
            <person name="Xia Y."/>
            <person name="Wang C."/>
        </authorList>
    </citation>
    <scope>NUCLEOTIDE SEQUENCE [LARGE SCALE GENOMIC DNA]</scope>
    <source>
        <strain evidence="6">ARSEF 23 / ATCC MYA-3075</strain>
    </source>
</reference>
<evidence type="ECO:0000256" key="3">
    <source>
        <dbReference type="SAM" id="SignalP"/>
    </source>
</evidence>
<dbReference type="InterPro" id="IPR050561">
    <property type="entry name" value="PTP"/>
</dbReference>
<dbReference type="OrthoDB" id="4934404at2759"/>
<evidence type="ECO:0000256" key="2">
    <source>
        <dbReference type="SAM" id="MobiDB-lite"/>
    </source>
</evidence>
<dbReference type="Proteomes" id="UP000002498">
    <property type="component" value="Unassembled WGS sequence"/>
</dbReference>
<evidence type="ECO:0000259" key="4">
    <source>
        <dbReference type="PROSITE" id="PS50056"/>
    </source>
</evidence>
<dbReference type="PANTHER" id="PTHR23339">
    <property type="entry name" value="TYROSINE SPECIFIC PROTEIN PHOSPHATASE AND DUAL SPECIFICITY PROTEIN PHOSPHATASE"/>
    <property type="match status" value="1"/>
</dbReference>
<feature type="region of interest" description="Disordered" evidence="2">
    <location>
        <begin position="34"/>
        <end position="94"/>
    </location>
</feature>
<dbReference type="KEGG" id="maj:MAA_09803"/>
<dbReference type="InterPro" id="IPR000387">
    <property type="entry name" value="Tyr_Pase_dom"/>
</dbReference>
<evidence type="ECO:0000256" key="1">
    <source>
        <dbReference type="ARBA" id="ARBA00022801"/>
    </source>
</evidence>
<keyword evidence="3" id="KW-0732">Signal</keyword>
<feature type="compositionally biased region" description="Basic residues" evidence="2">
    <location>
        <begin position="406"/>
        <end position="426"/>
    </location>
</feature>
<dbReference type="InterPro" id="IPR057023">
    <property type="entry name" value="PTP-SAK"/>
</dbReference>
<keyword evidence="1" id="KW-0378">Hydrolase</keyword>
<feature type="compositionally biased region" description="Polar residues" evidence="2">
    <location>
        <begin position="64"/>
        <end position="93"/>
    </location>
</feature>